<evidence type="ECO:0000256" key="5">
    <source>
        <dbReference type="ARBA" id="ARBA00022989"/>
    </source>
</evidence>
<accession>A0A1Z5JK37</accession>
<comment type="caution">
    <text evidence="10">The sequence shown here is derived from an EMBL/GenBank/DDBJ whole genome shotgun (WGS) entry which is preliminary data.</text>
</comment>
<dbReference type="GO" id="GO:0008519">
    <property type="term" value="F:ammonium channel activity"/>
    <property type="evidence" value="ECO:0007669"/>
    <property type="project" value="InterPro"/>
</dbReference>
<organism evidence="10 11">
    <name type="scientific">Fistulifera solaris</name>
    <name type="common">Oleaginous diatom</name>
    <dbReference type="NCBI Taxonomy" id="1519565"/>
    <lineage>
        <taxon>Eukaryota</taxon>
        <taxon>Sar</taxon>
        <taxon>Stramenopiles</taxon>
        <taxon>Ochrophyta</taxon>
        <taxon>Bacillariophyta</taxon>
        <taxon>Bacillariophyceae</taxon>
        <taxon>Bacillariophycidae</taxon>
        <taxon>Naviculales</taxon>
        <taxon>Naviculaceae</taxon>
        <taxon>Fistulifera</taxon>
    </lineage>
</organism>
<dbReference type="Gene3D" id="1.10.3430.10">
    <property type="entry name" value="Ammonium transporter AmtB like domains"/>
    <property type="match status" value="1"/>
</dbReference>
<dbReference type="SUPFAM" id="SSF111352">
    <property type="entry name" value="Ammonium transporter"/>
    <property type="match status" value="1"/>
</dbReference>
<feature type="transmembrane region" description="Helical" evidence="8">
    <location>
        <begin position="192"/>
        <end position="215"/>
    </location>
</feature>
<feature type="transmembrane region" description="Helical" evidence="8">
    <location>
        <begin position="335"/>
        <end position="356"/>
    </location>
</feature>
<sequence>MSNSFYASCAILYEGETDAVLQCITDKLQAETQKAALDTHTWLLVLSGALLFFMQAGFAVLCAGCVRKKNVQNTMLKNLLDACGAALAWYTTGYAFAFGQPGSGDTSFIGTGGFLYIGDVDAAYWFFQYAFSATAVTIVAGTLAERCQMTAYLLYSLFLTGFVYPISARAMWSSYGFLSAKQPDAVGGVGAIDFAGSGVVHITGGMTALIAAKILGARKGRFYDSKGSPLSKPKDFPGHSIALQLMGTMMLWFGWYGFNPGSALLLGVENSGPIAALAAINTSISGASGAITAMFTELYLEERRTGGLSFNLTMAMNGLLSGLVAVTASCAIIEPWAAGLIGMTAGWIYIAGSSLLIRWRIDDAVDAIPVHLFNGIWGMIATGLLTAPTRMLTAFGSSDHVGWFYSLGRGEFDATLLGNQILAVLFLLAWPIGTITPFFLWLNYMKWLRSDTLEELVGLDMAYHVNAPAVLRDDDVDEKALAELEERKHKKRTGQEGAP</sequence>
<feature type="transmembrane region" description="Helical" evidence="8">
    <location>
        <begin position="122"/>
        <end position="144"/>
    </location>
</feature>
<evidence type="ECO:0000256" key="4">
    <source>
        <dbReference type="ARBA" id="ARBA00022692"/>
    </source>
</evidence>
<feature type="domain" description="Ammonium transporter AmtB-like" evidence="9">
    <location>
        <begin position="44"/>
        <end position="464"/>
    </location>
</feature>
<evidence type="ECO:0000313" key="10">
    <source>
        <dbReference type="EMBL" id="GAX14158.1"/>
    </source>
</evidence>
<evidence type="ECO:0000256" key="8">
    <source>
        <dbReference type="RuleBase" id="RU362002"/>
    </source>
</evidence>
<dbReference type="InterPro" id="IPR001905">
    <property type="entry name" value="Ammonium_transpt"/>
</dbReference>
<dbReference type="Proteomes" id="UP000198406">
    <property type="component" value="Unassembled WGS sequence"/>
</dbReference>
<dbReference type="InterPro" id="IPR024041">
    <property type="entry name" value="NH4_transpt_AmtB-like_dom"/>
</dbReference>
<comment type="similarity">
    <text evidence="2 8">Belongs to the ammonia transporter channel (TC 1.A.11.2) family.</text>
</comment>
<keyword evidence="7 8" id="KW-0924">Ammonia transport</keyword>
<gene>
    <name evidence="10" type="ORF">FisN_8Hh003</name>
</gene>
<evidence type="ECO:0000256" key="3">
    <source>
        <dbReference type="ARBA" id="ARBA00022448"/>
    </source>
</evidence>
<feature type="transmembrane region" description="Helical" evidence="8">
    <location>
        <begin position="42"/>
        <end position="66"/>
    </location>
</feature>
<protein>
    <recommendedName>
        <fullName evidence="8">Ammonium transporter</fullName>
    </recommendedName>
</protein>
<dbReference type="InterPro" id="IPR029020">
    <property type="entry name" value="Ammonium/urea_transptr"/>
</dbReference>
<comment type="subcellular location">
    <subcellularLocation>
        <location evidence="8">Cell membrane</location>
        <topology evidence="8">Multi-pass membrane protein</topology>
    </subcellularLocation>
    <subcellularLocation>
        <location evidence="1">Membrane</location>
        <topology evidence="1">Multi-pass membrane protein</topology>
    </subcellularLocation>
</comment>
<feature type="transmembrane region" description="Helical" evidence="8">
    <location>
        <begin position="151"/>
        <end position="172"/>
    </location>
</feature>
<feature type="transmembrane region" description="Helical" evidence="8">
    <location>
        <begin position="421"/>
        <end position="442"/>
    </location>
</feature>
<dbReference type="InParanoid" id="A0A1Z5JK37"/>
<proteinExistence type="inferred from homology"/>
<evidence type="ECO:0000256" key="2">
    <source>
        <dbReference type="ARBA" id="ARBA00005887"/>
    </source>
</evidence>
<name>A0A1Z5JK37_FISSO</name>
<keyword evidence="11" id="KW-1185">Reference proteome</keyword>
<keyword evidence="6 8" id="KW-0472">Membrane</keyword>
<dbReference type="PANTHER" id="PTHR11730">
    <property type="entry name" value="AMMONIUM TRANSPORTER"/>
    <property type="match status" value="1"/>
</dbReference>
<feature type="transmembrane region" description="Helical" evidence="8">
    <location>
        <begin position="236"/>
        <end position="255"/>
    </location>
</feature>
<keyword evidence="5 8" id="KW-1133">Transmembrane helix</keyword>
<dbReference type="AlphaFoldDB" id="A0A1Z5JK37"/>
<evidence type="ECO:0000256" key="7">
    <source>
        <dbReference type="ARBA" id="ARBA00023177"/>
    </source>
</evidence>
<dbReference type="EMBL" id="BDSP01000075">
    <property type="protein sequence ID" value="GAX14158.1"/>
    <property type="molecule type" value="Genomic_DNA"/>
</dbReference>
<dbReference type="GO" id="GO:0005886">
    <property type="term" value="C:plasma membrane"/>
    <property type="evidence" value="ECO:0007669"/>
    <property type="project" value="UniProtKB-SubCell"/>
</dbReference>
<dbReference type="NCBIfam" id="TIGR00836">
    <property type="entry name" value="amt"/>
    <property type="match status" value="1"/>
</dbReference>
<dbReference type="Pfam" id="PF00909">
    <property type="entry name" value="Ammonium_transp"/>
    <property type="match status" value="1"/>
</dbReference>
<evidence type="ECO:0000313" key="11">
    <source>
        <dbReference type="Proteomes" id="UP000198406"/>
    </source>
</evidence>
<evidence type="ECO:0000256" key="1">
    <source>
        <dbReference type="ARBA" id="ARBA00004141"/>
    </source>
</evidence>
<dbReference type="OrthoDB" id="39186at2759"/>
<reference evidence="10 11" key="1">
    <citation type="journal article" date="2015" name="Plant Cell">
        <title>Oil accumulation by the oleaginous diatom Fistulifera solaris as revealed by the genome and transcriptome.</title>
        <authorList>
            <person name="Tanaka T."/>
            <person name="Maeda Y."/>
            <person name="Veluchamy A."/>
            <person name="Tanaka M."/>
            <person name="Abida H."/>
            <person name="Marechal E."/>
            <person name="Bowler C."/>
            <person name="Muto M."/>
            <person name="Sunaga Y."/>
            <person name="Tanaka M."/>
            <person name="Yoshino T."/>
            <person name="Taniguchi T."/>
            <person name="Fukuda Y."/>
            <person name="Nemoto M."/>
            <person name="Matsumoto M."/>
            <person name="Wong P.S."/>
            <person name="Aburatani S."/>
            <person name="Fujibuchi W."/>
        </authorList>
    </citation>
    <scope>NUCLEOTIDE SEQUENCE [LARGE SCALE GENOMIC DNA]</scope>
    <source>
        <strain evidence="10 11">JPCC DA0580</strain>
    </source>
</reference>
<keyword evidence="4 8" id="KW-0812">Transmembrane</keyword>
<keyword evidence="3 8" id="KW-0813">Transport</keyword>
<dbReference type="FunFam" id="1.10.3430.10:FF:000016">
    <property type="entry name" value="Ammonium transporter"/>
    <property type="match status" value="1"/>
</dbReference>
<evidence type="ECO:0000256" key="6">
    <source>
        <dbReference type="ARBA" id="ARBA00023136"/>
    </source>
</evidence>
<feature type="transmembrane region" description="Helical" evidence="8">
    <location>
        <begin position="78"/>
        <end position="97"/>
    </location>
</feature>
<feature type="transmembrane region" description="Helical" evidence="8">
    <location>
        <begin position="368"/>
        <end position="387"/>
    </location>
</feature>
<feature type="transmembrane region" description="Helical" evidence="8">
    <location>
        <begin position="275"/>
        <end position="296"/>
    </location>
</feature>
<dbReference type="GO" id="GO:0097272">
    <property type="term" value="P:ammonium homeostasis"/>
    <property type="evidence" value="ECO:0007669"/>
    <property type="project" value="TreeGrafter"/>
</dbReference>
<feature type="transmembrane region" description="Helical" evidence="8">
    <location>
        <begin position="308"/>
        <end position="329"/>
    </location>
</feature>
<dbReference type="PANTHER" id="PTHR11730:SF6">
    <property type="entry name" value="AMMONIUM TRANSPORTER"/>
    <property type="match status" value="1"/>
</dbReference>
<evidence type="ECO:0000259" key="9">
    <source>
        <dbReference type="Pfam" id="PF00909"/>
    </source>
</evidence>